<dbReference type="EMBL" id="BMZS01000007">
    <property type="protein sequence ID" value="GHD53941.1"/>
    <property type="molecule type" value="Genomic_DNA"/>
</dbReference>
<comment type="caution">
    <text evidence="1">The sequence shown here is derived from an EMBL/GenBank/DDBJ whole genome shotgun (WGS) entry which is preliminary data.</text>
</comment>
<protein>
    <recommendedName>
        <fullName evidence="3">TetR family transcriptional regulator</fullName>
    </recommendedName>
</protein>
<reference evidence="1" key="1">
    <citation type="journal article" date="2014" name="Int. J. Syst. Evol. Microbiol.">
        <title>Complete genome sequence of Corynebacterium casei LMG S-19264T (=DSM 44701T), isolated from a smear-ripened cheese.</title>
        <authorList>
            <consortium name="US DOE Joint Genome Institute (JGI-PGF)"/>
            <person name="Walter F."/>
            <person name="Albersmeier A."/>
            <person name="Kalinowski J."/>
            <person name="Ruckert C."/>
        </authorList>
    </citation>
    <scope>NUCLEOTIDE SEQUENCE</scope>
    <source>
        <strain evidence="1">KCTC 42651</strain>
    </source>
</reference>
<dbReference type="AlphaFoldDB" id="A0A918XUM0"/>
<accession>A0A918XUM0</accession>
<proteinExistence type="predicted"/>
<dbReference type="RefSeq" id="WP_189991172.1">
    <property type="nucleotide sequence ID" value="NZ_BMZS01000007.1"/>
</dbReference>
<sequence length="210" mass="22004">MTDIASGAAQATLDAFLDAALDLAAERGWLSLTAGEVAARSGAEASVLGGFGPFRPRLLACLIERVDDGMRDGLDDDARDPGLPVRDRLFEALMARLDVLSARRDGMRAVLRGVPLDPPSALAALPLLGRSMARTLEAVGESPLPPFGPLKVKGLSLVWLSTLRAWLSDDSPDMAVTMKALDSALARAEEAANSLLPGARRRPVADGPAA</sequence>
<reference evidence="1" key="2">
    <citation type="submission" date="2020-09" db="EMBL/GenBank/DDBJ databases">
        <authorList>
            <person name="Sun Q."/>
            <person name="Kim S."/>
        </authorList>
    </citation>
    <scope>NUCLEOTIDE SEQUENCE</scope>
    <source>
        <strain evidence="1">KCTC 42651</strain>
    </source>
</reference>
<keyword evidence="2" id="KW-1185">Reference proteome</keyword>
<dbReference type="SUPFAM" id="SSF46689">
    <property type="entry name" value="Homeodomain-like"/>
    <property type="match status" value="1"/>
</dbReference>
<dbReference type="Gene3D" id="1.10.357.10">
    <property type="entry name" value="Tetracycline Repressor, domain 2"/>
    <property type="match status" value="1"/>
</dbReference>
<dbReference type="Proteomes" id="UP000630353">
    <property type="component" value="Unassembled WGS sequence"/>
</dbReference>
<evidence type="ECO:0000313" key="1">
    <source>
        <dbReference type="EMBL" id="GHD53941.1"/>
    </source>
</evidence>
<name>A0A918XUM0_9PROT</name>
<dbReference type="InterPro" id="IPR009057">
    <property type="entry name" value="Homeodomain-like_sf"/>
</dbReference>
<evidence type="ECO:0008006" key="3">
    <source>
        <dbReference type="Google" id="ProtNLM"/>
    </source>
</evidence>
<organism evidence="1 2">
    <name type="scientific">Thalassobaculum fulvum</name>
    <dbReference type="NCBI Taxonomy" id="1633335"/>
    <lineage>
        <taxon>Bacteria</taxon>
        <taxon>Pseudomonadati</taxon>
        <taxon>Pseudomonadota</taxon>
        <taxon>Alphaproteobacteria</taxon>
        <taxon>Rhodospirillales</taxon>
        <taxon>Thalassobaculaceae</taxon>
        <taxon>Thalassobaculum</taxon>
    </lineage>
</organism>
<gene>
    <name evidence="1" type="ORF">GCM10017083_30900</name>
</gene>
<evidence type="ECO:0000313" key="2">
    <source>
        <dbReference type="Proteomes" id="UP000630353"/>
    </source>
</evidence>